<dbReference type="RefSeq" id="WP_117396513.1">
    <property type="nucleotide sequence ID" value="NZ_CP021330.1"/>
</dbReference>
<reference evidence="3 4" key="1">
    <citation type="submission" date="2017-05" db="EMBL/GenBank/DDBJ databases">
        <title>Genome Analysis of Maritalea myrionectae HL2708#5.</title>
        <authorList>
            <consortium name="Cotde Inc.-PKNU"/>
            <person name="Jang D."/>
            <person name="Oh H.-M."/>
        </authorList>
    </citation>
    <scope>NUCLEOTIDE SEQUENCE [LARGE SCALE GENOMIC DNA]</scope>
    <source>
        <strain evidence="3 4">HL2708#5</strain>
    </source>
</reference>
<dbReference type="Gene3D" id="3.40.710.10">
    <property type="entry name" value="DD-peptidase/beta-lactamase superfamily"/>
    <property type="match status" value="1"/>
</dbReference>
<evidence type="ECO:0000259" key="2">
    <source>
        <dbReference type="Pfam" id="PF00144"/>
    </source>
</evidence>
<dbReference type="STRING" id="1122213.GCA_000423365_00900"/>
<protein>
    <submittedName>
        <fullName evidence="3">UPF0214 protein YbbE</fullName>
    </submittedName>
</protein>
<keyword evidence="1" id="KW-0378">Hydrolase</keyword>
<dbReference type="InterPro" id="IPR001466">
    <property type="entry name" value="Beta-lactam-related"/>
</dbReference>
<proteinExistence type="predicted"/>
<dbReference type="InterPro" id="IPR012338">
    <property type="entry name" value="Beta-lactam/transpept-like"/>
</dbReference>
<name>A0A2R4MIF9_9HYPH</name>
<evidence type="ECO:0000256" key="1">
    <source>
        <dbReference type="ARBA" id="ARBA00022801"/>
    </source>
</evidence>
<dbReference type="AlphaFoldDB" id="A0A2R4MIF9"/>
<dbReference type="GO" id="GO:0016787">
    <property type="term" value="F:hydrolase activity"/>
    <property type="evidence" value="ECO:0007669"/>
    <property type="project" value="UniProtKB-KW"/>
</dbReference>
<dbReference type="EMBL" id="CP021330">
    <property type="protein sequence ID" value="AVX05714.1"/>
    <property type="molecule type" value="Genomic_DNA"/>
</dbReference>
<evidence type="ECO:0000313" key="3">
    <source>
        <dbReference type="EMBL" id="AVX05714.1"/>
    </source>
</evidence>
<dbReference type="PANTHER" id="PTHR43283">
    <property type="entry name" value="BETA-LACTAMASE-RELATED"/>
    <property type="match status" value="1"/>
</dbReference>
<keyword evidence="4" id="KW-1185">Reference proteome</keyword>
<gene>
    <name evidence="3" type="ORF">MXMO3_03208</name>
</gene>
<dbReference type="SUPFAM" id="SSF56601">
    <property type="entry name" value="beta-lactamase/transpeptidase-like"/>
    <property type="match status" value="1"/>
</dbReference>
<dbReference type="Pfam" id="PF00144">
    <property type="entry name" value="Beta-lactamase"/>
    <property type="match status" value="1"/>
</dbReference>
<dbReference type="Proteomes" id="UP000258927">
    <property type="component" value="Chromosome"/>
</dbReference>
<dbReference type="KEGG" id="mmyr:MXMO3_03208"/>
<organism evidence="3 4">
    <name type="scientific">Maritalea myrionectae</name>
    <dbReference type="NCBI Taxonomy" id="454601"/>
    <lineage>
        <taxon>Bacteria</taxon>
        <taxon>Pseudomonadati</taxon>
        <taxon>Pseudomonadota</taxon>
        <taxon>Alphaproteobacteria</taxon>
        <taxon>Hyphomicrobiales</taxon>
        <taxon>Devosiaceae</taxon>
        <taxon>Maritalea</taxon>
    </lineage>
</organism>
<accession>A0A2R4MIF9</accession>
<evidence type="ECO:0000313" key="4">
    <source>
        <dbReference type="Proteomes" id="UP000258927"/>
    </source>
</evidence>
<dbReference type="InterPro" id="IPR050789">
    <property type="entry name" value="Diverse_Enzym_Activities"/>
</dbReference>
<dbReference type="PANTHER" id="PTHR43283:SF11">
    <property type="entry name" value="BETA-LACTAMASE-RELATED DOMAIN-CONTAINING PROTEIN"/>
    <property type="match status" value="1"/>
</dbReference>
<feature type="domain" description="Beta-lactamase-related" evidence="2">
    <location>
        <begin position="5"/>
        <end position="318"/>
    </location>
</feature>
<sequence length="344" mass="37070">MATIEDLVQRHIARGTFPCAEILVATGDKVRFHQAFGFMEGSDIAPLKKGAMFDLASLTKPLATANLLVQLVREDRIGLDDAVSDYLPEFIAGRHTSISVRQLALHQAGLPAEAPLAKQADSADAAWQLIYQMPLAYAPGKKVIYSCLGYLLLGRIIEQVLDMSLDEAFAAHIAGPQKLQHTFFSPLEAAPHLPEIVPSVPAIRSSGFIRGVVNDSTARRLGGKVGNAGLFSTAADVHNISCALLDAADPLIFENGNGPGLTPRTIGFEFNDPDILGCSCGDQFFPGAVGHTGFTGTSLWMEPHSKLIVIALTNRVYLSYRDTIEAMRTFRAELHATAKKVYGV</sequence>